<feature type="compositionally biased region" description="Polar residues" evidence="1">
    <location>
        <begin position="39"/>
        <end position="50"/>
    </location>
</feature>
<dbReference type="EMBL" id="CAJEWN010002297">
    <property type="protein sequence ID" value="CAD2203003.1"/>
    <property type="molecule type" value="Genomic_DNA"/>
</dbReference>
<proteinExistence type="predicted"/>
<gene>
    <name evidence="2" type="ORF">MENT_LOCUS56663</name>
</gene>
<dbReference type="AlphaFoldDB" id="A0A6V7XUN1"/>
<name>A0A6V7XUN1_MELEN</name>
<dbReference type="Proteomes" id="UP000580250">
    <property type="component" value="Unassembled WGS sequence"/>
</dbReference>
<protein>
    <submittedName>
        <fullName evidence="2">Uncharacterized protein</fullName>
    </submittedName>
</protein>
<accession>A0A6V7XUN1</accession>
<evidence type="ECO:0000313" key="3">
    <source>
        <dbReference type="Proteomes" id="UP000580250"/>
    </source>
</evidence>
<comment type="caution">
    <text evidence="2">The sequence shown here is derived from an EMBL/GenBank/DDBJ whole genome shotgun (WGS) entry which is preliminary data.</text>
</comment>
<evidence type="ECO:0000313" key="2">
    <source>
        <dbReference type="EMBL" id="CAD2203003.1"/>
    </source>
</evidence>
<feature type="region of interest" description="Disordered" evidence="1">
    <location>
        <begin position="39"/>
        <end position="99"/>
    </location>
</feature>
<sequence>MTTTNSSQSRSKIIFSINNSPTVYLNKQTQIKSSSSLQNYNENNTESCSGHPSCPGVSSIHQNHHHHLNNNLRTGRSTHSSFDEGDHSSHLSNAGGGPLRDTYLTEISREWMLMNGAIAPFKNILQQASSIASTPLPNHRPFQSIATPAVAASAVNTASAIMAVGSRIAGATPFGNNLQKTNDDNEVIGSGGRLNNNFVGPAALKSSCFNLAMSEQNNNNFVCNTNIDTPLTAKSENFDQQKQIIIIEPDKKLEGGGVFFNILERKLKINLKCVGCGCGCVF</sequence>
<organism evidence="2 3">
    <name type="scientific">Meloidogyne enterolobii</name>
    <name type="common">Root-knot nematode worm</name>
    <name type="synonym">Meloidogyne mayaguensis</name>
    <dbReference type="NCBI Taxonomy" id="390850"/>
    <lineage>
        <taxon>Eukaryota</taxon>
        <taxon>Metazoa</taxon>
        <taxon>Ecdysozoa</taxon>
        <taxon>Nematoda</taxon>
        <taxon>Chromadorea</taxon>
        <taxon>Rhabditida</taxon>
        <taxon>Tylenchina</taxon>
        <taxon>Tylenchomorpha</taxon>
        <taxon>Tylenchoidea</taxon>
        <taxon>Meloidogynidae</taxon>
        <taxon>Meloidogyninae</taxon>
        <taxon>Meloidogyne</taxon>
    </lineage>
</organism>
<reference evidence="2 3" key="1">
    <citation type="submission" date="2020-08" db="EMBL/GenBank/DDBJ databases">
        <authorList>
            <person name="Koutsovoulos G."/>
            <person name="Danchin GJ E."/>
        </authorList>
    </citation>
    <scope>NUCLEOTIDE SEQUENCE [LARGE SCALE GENOMIC DNA]</scope>
</reference>
<evidence type="ECO:0000256" key="1">
    <source>
        <dbReference type="SAM" id="MobiDB-lite"/>
    </source>
</evidence>